<accession>M5U8H3</accession>
<sequence length="293" mass="33104">MINLKGGVGKTASTIALAETLAEQNYRTLVIDADHQSMAGELLVGQPRMLAAEKSRTTLHDLFLAMADCNFEEASLPRFILQAASSVESALENLDVLPCSFRIDDFFSNVARSHRLCRSYSSERELQIHLGKQMKKIGRWFNANYDFVLVDCPPSVAMQVKMMMRIADGYVIPSVPDQLSIRGSENLVERIGKYGFKLTALGTLWTLYREQISLHREMIRDPYSKIPQPFKTVIPNSTRMAAAADPRNATERIAHCNAKYGRAFADKYRDIVEEMLQRCEQHAIPVREVMLTV</sequence>
<dbReference type="InterPro" id="IPR025669">
    <property type="entry name" value="AAA_dom"/>
</dbReference>
<dbReference type="SUPFAM" id="SSF52540">
    <property type="entry name" value="P-loop containing nucleoside triphosphate hydrolases"/>
    <property type="match status" value="1"/>
</dbReference>
<dbReference type="AlphaFoldDB" id="M5U8H3"/>
<dbReference type="Proteomes" id="UP000011885">
    <property type="component" value="Unassembled WGS sequence"/>
</dbReference>
<reference evidence="2 3" key="1">
    <citation type="journal article" date="2013" name="Mar. Genomics">
        <title>Expression of sulfatases in Rhodopirellula baltica and the diversity of sulfatases in the genus Rhodopirellula.</title>
        <authorList>
            <person name="Wegner C.E."/>
            <person name="Richter-Heitmann T."/>
            <person name="Klindworth A."/>
            <person name="Klockow C."/>
            <person name="Richter M."/>
            <person name="Achstetter T."/>
            <person name="Glockner F.O."/>
            <person name="Harder J."/>
        </authorList>
    </citation>
    <scope>NUCLEOTIDE SEQUENCE [LARGE SCALE GENOMIC DNA]</scope>
    <source>
        <strain evidence="2 3">SM41</strain>
    </source>
</reference>
<dbReference type="PANTHER" id="PTHR13696">
    <property type="entry name" value="P-LOOP CONTAINING NUCLEOSIDE TRIPHOSPHATE HYDROLASE"/>
    <property type="match status" value="1"/>
</dbReference>
<evidence type="ECO:0000259" key="1">
    <source>
        <dbReference type="Pfam" id="PF13614"/>
    </source>
</evidence>
<dbReference type="PATRIC" id="fig|1263870.3.peg.886"/>
<dbReference type="InterPro" id="IPR050678">
    <property type="entry name" value="DNA_Partitioning_ATPase"/>
</dbReference>
<dbReference type="Gene3D" id="3.40.50.300">
    <property type="entry name" value="P-loop containing nucleotide triphosphate hydrolases"/>
    <property type="match status" value="1"/>
</dbReference>
<dbReference type="InterPro" id="IPR027417">
    <property type="entry name" value="P-loop_NTPase"/>
</dbReference>
<name>M5U8H3_9BACT</name>
<keyword evidence="3" id="KW-1185">Reference proteome</keyword>
<feature type="domain" description="AAA" evidence="1">
    <location>
        <begin position="1"/>
        <end position="193"/>
    </location>
</feature>
<dbReference type="PANTHER" id="PTHR13696:SF52">
    <property type="entry name" value="PARA FAMILY PROTEIN CT_582"/>
    <property type="match status" value="1"/>
</dbReference>
<dbReference type="Pfam" id="PF13614">
    <property type="entry name" value="AAA_31"/>
    <property type="match status" value="1"/>
</dbReference>
<dbReference type="EMBL" id="ANOH01000067">
    <property type="protein sequence ID" value="EMI57767.1"/>
    <property type="molecule type" value="Genomic_DNA"/>
</dbReference>
<protein>
    <submittedName>
        <fullName evidence="2">Cobyrinic acid ac-diamide synthase</fullName>
    </submittedName>
</protein>
<dbReference type="CDD" id="cd02042">
    <property type="entry name" value="ParAB_family"/>
    <property type="match status" value="1"/>
</dbReference>
<proteinExistence type="predicted"/>
<comment type="caution">
    <text evidence="2">The sequence shown here is derived from an EMBL/GenBank/DDBJ whole genome shotgun (WGS) entry which is preliminary data.</text>
</comment>
<gene>
    <name evidence="2" type="ORF">RSSM_00815</name>
</gene>
<organism evidence="2 3">
    <name type="scientific">Rhodopirellula sallentina SM41</name>
    <dbReference type="NCBI Taxonomy" id="1263870"/>
    <lineage>
        <taxon>Bacteria</taxon>
        <taxon>Pseudomonadati</taxon>
        <taxon>Planctomycetota</taxon>
        <taxon>Planctomycetia</taxon>
        <taxon>Pirellulales</taxon>
        <taxon>Pirellulaceae</taxon>
        <taxon>Rhodopirellula</taxon>
    </lineage>
</organism>
<evidence type="ECO:0000313" key="2">
    <source>
        <dbReference type="EMBL" id="EMI57767.1"/>
    </source>
</evidence>
<evidence type="ECO:0000313" key="3">
    <source>
        <dbReference type="Proteomes" id="UP000011885"/>
    </source>
</evidence>